<gene>
    <name evidence="2" type="ORF">Q8F55_002753</name>
</gene>
<dbReference type="Proteomes" id="UP001565368">
    <property type="component" value="Unassembled WGS sequence"/>
</dbReference>
<evidence type="ECO:0000313" key="2">
    <source>
        <dbReference type="EMBL" id="KAL1411786.1"/>
    </source>
</evidence>
<dbReference type="EMBL" id="JBBXJM010000002">
    <property type="protein sequence ID" value="KAL1411786.1"/>
    <property type="molecule type" value="Genomic_DNA"/>
</dbReference>
<reference evidence="2 3" key="1">
    <citation type="submission" date="2023-08" db="EMBL/GenBank/DDBJ databases">
        <title>Annotated Genome Sequence of Vanrija albida AlHP1.</title>
        <authorList>
            <person name="Herzog R."/>
        </authorList>
    </citation>
    <scope>NUCLEOTIDE SEQUENCE [LARGE SCALE GENOMIC DNA]</scope>
    <source>
        <strain evidence="2 3">AlHP1</strain>
    </source>
</reference>
<organism evidence="2 3">
    <name type="scientific">Vanrija albida</name>
    <dbReference type="NCBI Taxonomy" id="181172"/>
    <lineage>
        <taxon>Eukaryota</taxon>
        <taxon>Fungi</taxon>
        <taxon>Dikarya</taxon>
        <taxon>Basidiomycota</taxon>
        <taxon>Agaricomycotina</taxon>
        <taxon>Tremellomycetes</taxon>
        <taxon>Trichosporonales</taxon>
        <taxon>Trichosporonaceae</taxon>
        <taxon>Vanrija</taxon>
    </lineage>
</organism>
<name>A0ABR3QAS0_9TREE</name>
<evidence type="ECO:0000313" key="3">
    <source>
        <dbReference type="Proteomes" id="UP001565368"/>
    </source>
</evidence>
<keyword evidence="3" id="KW-1185">Reference proteome</keyword>
<evidence type="ECO:0008006" key="4">
    <source>
        <dbReference type="Google" id="ProtNLM"/>
    </source>
</evidence>
<proteinExistence type="predicted"/>
<dbReference type="RefSeq" id="XP_069211730.1">
    <property type="nucleotide sequence ID" value="XM_069351344.1"/>
</dbReference>
<feature type="region of interest" description="Disordered" evidence="1">
    <location>
        <begin position="1"/>
        <end position="29"/>
    </location>
</feature>
<accession>A0ABR3QAS0</accession>
<protein>
    <recommendedName>
        <fullName evidence="4">BTB domain-containing protein</fullName>
    </recommendedName>
</protein>
<comment type="caution">
    <text evidence="2">The sequence shown here is derived from an EMBL/GenBank/DDBJ whole genome shotgun (WGS) entry which is preliminary data.</text>
</comment>
<dbReference type="GeneID" id="95983796"/>
<sequence length="271" mass="30580">MNPAAPTDQSASVGRSNRARVENGTCVEDDTPSIRDDRWWNKGDFSIISSDHVRFRIDHHYLLSASGFFRDLRDVASNADEFHELQLDDPFFETAPTVHNFLVVITEASIDRDIDVVEKLVPLGRFLTKYNCAAGMNVLLQFLRHAGTNSDRAIEWFVIGSSLDDVDLCADALEHYKYSWLDEDDSDDEERGPLDYVAGKNTLNPQTIPYARCRHIPPQYLWARSRDSPVRSVNCYARLLDEKIAAGQHRPEVSKFHIAGYVASPSPSPAP</sequence>
<evidence type="ECO:0000256" key="1">
    <source>
        <dbReference type="SAM" id="MobiDB-lite"/>
    </source>
</evidence>